<keyword evidence="2" id="KW-1185">Reference proteome</keyword>
<proteinExistence type="predicted"/>
<protein>
    <submittedName>
        <fullName evidence="1">Uncharacterized protein</fullName>
    </submittedName>
</protein>
<evidence type="ECO:0000313" key="2">
    <source>
        <dbReference type="Proteomes" id="UP000018936"/>
    </source>
</evidence>
<dbReference type="Proteomes" id="UP000018936">
    <property type="component" value="Unassembled WGS sequence"/>
</dbReference>
<comment type="caution">
    <text evidence="1">The sequence shown here is derived from an EMBL/GenBank/DDBJ whole genome shotgun (WGS) entry which is preliminary data.</text>
</comment>
<evidence type="ECO:0000313" key="1">
    <source>
        <dbReference type="EMBL" id="ETE71783.1"/>
    </source>
</evidence>
<name>V8PCP8_OPHHA</name>
<gene>
    <name evidence="1" type="ORF">L345_02392</name>
</gene>
<accession>V8PCP8</accession>
<dbReference type="AlphaFoldDB" id="V8PCP8"/>
<reference evidence="1 2" key="1">
    <citation type="journal article" date="2013" name="Proc. Natl. Acad. Sci. U.S.A.">
        <title>The king cobra genome reveals dynamic gene evolution and adaptation in the snake venom system.</title>
        <authorList>
            <person name="Vonk F.J."/>
            <person name="Casewell N.R."/>
            <person name="Henkel C.V."/>
            <person name="Heimberg A.M."/>
            <person name="Jansen H.J."/>
            <person name="McCleary R.J."/>
            <person name="Kerkkamp H.M."/>
            <person name="Vos R.A."/>
            <person name="Guerreiro I."/>
            <person name="Calvete J.J."/>
            <person name="Wuster W."/>
            <person name="Woods A.E."/>
            <person name="Logan J.M."/>
            <person name="Harrison R.A."/>
            <person name="Castoe T.A."/>
            <person name="de Koning A.P."/>
            <person name="Pollock D.D."/>
            <person name="Yandell M."/>
            <person name="Calderon D."/>
            <person name="Renjifo C."/>
            <person name="Currier R.B."/>
            <person name="Salgado D."/>
            <person name="Pla D."/>
            <person name="Sanz L."/>
            <person name="Hyder A.S."/>
            <person name="Ribeiro J.M."/>
            <person name="Arntzen J.W."/>
            <person name="van den Thillart G.E."/>
            <person name="Boetzer M."/>
            <person name="Pirovano W."/>
            <person name="Dirks R.P."/>
            <person name="Spaink H.P."/>
            <person name="Duboule D."/>
            <person name="McGlinn E."/>
            <person name="Kini R.M."/>
            <person name="Richardson M.K."/>
        </authorList>
    </citation>
    <scope>NUCLEOTIDE SEQUENCE</scope>
    <source>
        <tissue evidence="1">Blood</tissue>
    </source>
</reference>
<dbReference type="EMBL" id="AZIM01000312">
    <property type="protein sequence ID" value="ETE71783.1"/>
    <property type="molecule type" value="Genomic_DNA"/>
</dbReference>
<organism evidence="1 2">
    <name type="scientific">Ophiophagus hannah</name>
    <name type="common">King cobra</name>
    <name type="synonym">Naja hannah</name>
    <dbReference type="NCBI Taxonomy" id="8665"/>
    <lineage>
        <taxon>Eukaryota</taxon>
        <taxon>Metazoa</taxon>
        <taxon>Chordata</taxon>
        <taxon>Craniata</taxon>
        <taxon>Vertebrata</taxon>
        <taxon>Euteleostomi</taxon>
        <taxon>Lepidosauria</taxon>
        <taxon>Squamata</taxon>
        <taxon>Bifurcata</taxon>
        <taxon>Unidentata</taxon>
        <taxon>Episquamata</taxon>
        <taxon>Toxicofera</taxon>
        <taxon>Serpentes</taxon>
        <taxon>Colubroidea</taxon>
        <taxon>Elapidae</taxon>
        <taxon>Elapinae</taxon>
        <taxon>Ophiophagus</taxon>
    </lineage>
</organism>
<sequence>MNLLSWLQVASVSTDCLTNFCPCTICPRSWPTECCGLTMVKDKIVVDLPSELSSWLVWAVEFSLTAATSVGGSNVKLGMTDRKGVSSMKLLHRMACVCGEKQKKKVHPHHP</sequence>
<feature type="non-terminal residue" evidence="1">
    <location>
        <position position="1"/>
    </location>
</feature>